<reference evidence="3" key="1">
    <citation type="submission" date="2025-08" db="UniProtKB">
        <authorList>
            <consortium name="RefSeq"/>
        </authorList>
    </citation>
    <scope>IDENTIFICATION</scope>
</reference>
<dbReference type="InterPro" id="IPR029063">
    <property type="entry name" value="SAM-dependent_MTases_sf"/>
</dbReference>
<gene>
    <name evidence="3" type="primary">LOC110989751</name>
</gene>
<sequence length="376" mass="42565">MIGPLKLFTLNSVISNCKRTIVYIDSLPVTRCSKRLHFNIKGCWRWMHGISCQGNDSSTEILHSKVRLPLYSQNKIYELKKIHQNVKRYIRTPTCITQTFSTSVTLQNDEEECSTQSSKIPGTNPEQGGPTLSECCSPQAAVCWWSASFSEGGVPEAEISAKFIVAHALGYKQLHELTSSRLAKPLTQAELDLINRLCTKRMQRIPVQYIVGDWDFHDLTLLVRPPVFIPRPETEMLVDIILGHYSEEEELHFLEIGCGCGAITLSLLFELPLAHVTAVDCSEEAVLLMLENAKRYEDFRALCGGADGMALIKDILWNSHLLLKTGGFIWLETDSRHPEAIKAWLDSNLGTGVEFLRTFQDYHYRPRFSQLRYGPC</sequence>
<dbReference type="PANTHER" id="PTHR18895:SF74">
    <property type="entry name" value="MTRF1L RELEASE FACTOR GLUTAMINE METHYLTRANSFERASE"/>
    <property type="match status" value="1"/>
</dbReference>
<dbReference type="AlphaFoldDB" id="A0A8B7ZWW9"/>
<evidence type="ECO:0000313" key="2">
    <source>
        <dbReference type="Proteomes" id="UP000694845"/>
    </source>
</evidence>
<dbReference type="InterPro" id="IPR040758">
    <property type="entry name" value="PrmC_N"/>
</dbReference>
<proteinExistence type="predicted"/>
<dbReference type="CDD" id="cd02440">
    <property type="entry name" value="AdoMet_MTases"/>
    <property type="match status" value="1"/>
</dbReference>
<dbReference type="OrthoDB" id="269872at2759"/>
<dbReference type="GeneID" id="110989751"/>
<protein>
    <submittedName>
        <fullName evidence="3">HemK methyltransferase family member 1-like isoform X2</fullName>
    </submittedName>
</protein>
<name>A0A8B7ZWW9_ACAPL</name>
<feature type="domain" description="Release factor glutamine methyltransferase N-terminal" evidence="1">
    <location>
        <begin position="143"/>
        <end position="212"/>
    </location>
</feature>
<dbReference type="PANTHER" id="PTHR18895">
    <property type="entry name" value="HEMK METHYLTRANSFERASE"/>
    <property type="match status" value="1"/>
</dbReference>
<accession>A0A8B7ZWW9</accession>
<dbReference type="Gene3D" id="1.10.8.10">
    <property type="entry name" value="DNA helicase RuvA subunit, C-terminal domain"/>
    <property type="match status" value="1"/>
</dbReference>
<dbReference type="SUPFAM" id="SSF53335">
    <property type="entry name" value="S-adenosyl-L-methionine-dependent methyltransferases"/>
    <property type="match status" value="1"/>
</dbReference>
<evidence type="ECO:0000313" key="3">
    <source>
        <dbReference type="RefSeq" id="XP_022110043.1"/>
    </source>
</evidence>
<organism evidence="2 3">
    <name type="scientific">Acanthaster planci</name>
    <name type="common">Crown-of-thorns starfish</name>
    <dbReference type="NCBI Taxonomy" id="133434"/>
    <lineage>
        <taxon>Eukaryota</taxon>
        <taxon>Metazoa</taxon>
        <taxon>Echinodermata</taxon>
        <taxon>Eleutherozoa</taxon>
        <taxon>Asterozoa</taxon>
        <taxon>Asteroidea</taxon>
        <taxon>Valvatacea</taxon>
        <taxon>Valvatida</taxon>
        <taxon>Acanthasteridae</taxon>
        <taxon>Acanthaster</taxon>
    </lineage>
</organism>
<evidence type="ECO:0000259" key="1">
    <source>
        <dbReference type="Pfam" id="PF17827"/>
    </source>
</evidence>
<dbReference type="Pfam" id="PF17827">
    <property type="entry name" value="PrmC_N"/>
    <property type="match status" value="1"/>
</dbReference>
<keyword evidence="2" id="KW-1185">Reference proteome</keyword>
<dbReference type="InterPro" id="IPR050320">
    <property type="entry name" value="N5-glutamine_MTase"/>
</dbReference>
<dbReference type="GO" id="GO:0005739">
    <property type="term" value="C:mitochondrion"/>
    <property type="evidence" value="ECO:0007669"/>
    <property type="project" value="TreeGrafter"/>
</dbReference>
<dbReference type="Proteomes" id="UP000694845">
    <property type="component" value="Unplaced"/>
</dbReference>
<dbReference type="Gene3D" id="3.40.50.150">
    <property type="entry name" value="Vaccinia Virus protein VP39"/>
    <property type="match status" value="2"/>
</dbReference>
<dbReference type="CTD" id="51409"/>
<dbReference type="RefSeq" id="XP_022110043.1">
    <property type="nucleotide sequence ID" value="XM_022254351.1"/>
</dbReference>